<evidence type="ECO:0008006" key="4">
    <source>
        <dbReference type="Google" id="ProtNLM"/>
    </source>
</evidence>
<dbReference type="EMBL" id="VVIQ01000006">
    <property type="protein sequence ID" value="MUL28116.1"/>
    <property type="molecule type" value="Genomic_DNA"/>
</dbReference>
<protein>
    <recommendedName>
        <fullName evidence="4">Clostripain family</fullName>
    </recommendedName>
</protein>
<dbReference type="PANTHER" id="PTHR37835:SF1">
    <property type="entry name" value="ALPHA-CLOSTRIPAIN"/>
    <property type="match status" value="1"/>
</dbReference>
<evidence type="ECO:0000313" key="3">
    <source>
        <dbReference type="Proteomes" id="UP000482295"/>
    </source>
</evidence>
<keyword evidence="1" id="KW-0732">Signal</keyword>
<dbReference type="PANTHER" id="PTHR37835">
    <property type="entry name" value="ALPHA-CLOSTRIPAIN"/>
    <property type="match status" value="1"/>
</dbReference>
<evidence type="ECO:0000256" key="1">
    <source>
        <dbReference type="SAM" id="SignalP"/>
    </source>
</evidence>
<proteinExistence type="predicted"/>
<evidence type="ECO:0000313" key="2">
    <source>
        <dbReference type="EMBL" id="MUL28116.1"/>
    </source>
</evidence>
<gene>
    <name evidence="2" type="ORF">F0475_07350</name>
</gene>
<dbReference type="Proteomes" id="UP000482295">
    <property type="component" value="Unassembled WGS sequence"/>
</dbReference>
<dbReference type="AlphaFoldDB" id="A0A7C9LE38"/>
<keyword evidence="3" id="KW-1185">Reference proteome</keyword>
<dbReference type="PROSITE" id="PS51257">
    <property type="entry name" value="PROKAR_LIPOPROTEIN"/>
    <property type="match status" value="1"/>
</dbReference>
<reference evidence="2 3" key="1">
    <citation type="submission" date="2019-09" db="EMBL/GenBank/DDBJ databases">
        <title>Prevotella A2879 sp. nov., isolated from an abscess of a patient.</title>
        <authorList>
            <person name="Buhl M."/>
            <person name="Oberhettinger P."/>
        </authorList>
    </citation>
    <scope>NUCLEOTIDE SEQUENCE [LARGE SCALE GENOMIC DNA]</scope>
    <source>
        <strain evidence="2 3">A2879</strain>
    </source>
</reference>
<dbReference type="RefSeq" id="WP_155716085.1">
    <property type="nucleotide sequence ID" value="NZ_VVIQ01000006.1"/>
</dbReference>
<feature type="signal peptide" evidence="1">
    <location>
        <begin position="1"/>
        <end position="20"/>
    </location>
</feature>
<dbReference type="Gene3D" id="3.40.50.11970">
    <property type="match status" value="1"/>
</dbReference>
<comment type="caution">
    <text evidence="2">The sequence shown here is derived from an EMBL/GenBank/DDBJ whole genome shotgun (WGS) entry which is preliminary data.</text>
</comment>
<sequence>MKKFLFFLQLITVIALSSCTDDPLPDPNTNGNANEVDNTIIVYMPWSGDPGSLYNFFQGNLQDMKQAIVNEGGLGNKRLVVFISEAPEKGALINVKYQSGQCVDDTLAKFDNTQPNQQLNTSRWISSLLTRVKAYAPARNYSMIVGCHGMGWIPSYAGTRTSVSNTLQKRWRDVESKPLTRWFGGDTYKTDISILDRGIAQSGIGKMQYILFDDCYMSTIEVAYELRHSAHYLIGCPTEIMAHGMPYEQLWNELTKSNPSYQNVVDEFYNFYSSYSSPYGTISVIDCSQAEGMVNIMRQINHSTNLVSVPVTNIQTMDGYNPSIFFDMGDYVEKRAVNEPILLSQFRNQLNLLVPYKRHTPSYLSAVVDRNGVIYPITTYSGITISDPSMNTQASNAFAVSPYYRATH</sequence>
<feature type="chain" id="PRO_5029016965" description="Clostripain family" evidence="1">
    <location>
        <begin position="21"/>
        <end position="408"/>
    </location>
</feature>
<dbReference type="Pfam" id="PF03415">
    <property type="entry name" value="Peptidase_C11"/>
    <property type="match status" value="1"/>
</dbReference>
<dbReference type="InterPro" id="IPR005077">
    <property type="entry name" value="Peptidase_C11"/>
</dbReference>
<accession>A0A7C9LE38</accession>
<name>A0A7C9LE38_9BACT</name>
<organism evidence="2 3">
    <name type="scientific">Prevotella vespertina</name>
    <dbReference type="NCBI Taxonomy" id="2608404"/>
    <lineage>
        <taxon>Bacteria</taxon>
        <taxon>Pseudomonadati</taxon>
        <taxon>Bacteroidota</taxon>
        <taxon>Bacteroidia</taxon>
        <taxon>Bacteroidales</taxon>
        <taxon>Prevotellaceae</taxon>
        <taxon>Prevotella</taxon>
    </lineage>
</organism>